<dbReference type="Proteomes" id="UP000629468">
    <property type="component" value="Unassembled WGS sequence"/>
</dbReference>
<accession>A0A8H7FBV2</accession>
<evidence type="ECO:0000256" key="2">
    <source>
        <dbReference type="SAM" id="MobiDB-lite"/>
    </source>
</evidence>
<dbReference type="Pfam" id="PF09811">
    <property type="entry name" value="Yae1_N"/>
    <property type="match status" value="1"/>
</dbReference>
<protein>
    <recommendedName>
        <fullName evidence="3">Essential protein Yae1 N-terminal domain-containing protein</fullName>
    </recommendedName>
</protein>
<evidence type="ECO:0000313" key="4">
    <source>
        <dbReference type="EMBL" id="KAF7784957.1"/>
    </source>
</evidence>
<dbReference type="PANTHER" id="PTHR28532">
    <property type="entry name" value="GEO13458P1"/>
    <property type="match status" value="1"/>
</dbReference>
<feature type="domain" description="Essential protein Yae1 N-terminal" evidence="3">
    <location>
        <begin position="21"/>
        <end position="59"/>
    </location>
</feature>
<dbReference type="InterPro" id="IPR052436">
    <property type="entry name" value="LTO1_adapter"/>
</dbReference>
<dbReference type="PANTHER" id="PTHR28532:SF1">
    <property type="entry name" value="ORAL CANCER OVEREXPRESSED 1"/>
    <property type="match status" value="1"/>
</dbReference>
<feature type="compositionally biased region" description="Polar residues" evidence="2">
    <location>
        <begin position="175"/>
        <end position="190"/>
    </location>
</feature>
<proteinExistence type="inferred from homology"/>
<comment type="similarity">
    <text evidence="1">Belongs to the LTO1 family.</text>
</comment>
<comment type="caution">
    <text evidence="4">The sequence shown here is derived from an EMBL/GenBank/DDBJ whole genome shotgun (WGS) entry which is preliminary data.</text>
</comment>
<dbReference type="AlphaFoldDB" id="A0A8H7FBV2"/>
<feature type="region of interest" description="Disordered" evidence="2">
    <location>
        <begin position="137"/>
        <end position="190"/>
    </location>
</feature>
<gene>
    <name evidence="4" type="ORF">Agabi119p4_1122</name>
</gene>
<reference evidence="4 5" key="1">
    <citation type="journal article" name="Sci. Rep.">
        <title>Telomere-to-telomere assembled and centromere annotated genomes of the two main subspecies of the button mushroom Agaricus bisporus reveal especially polymorphic chromosome ends.</title>
        <authorList>
            <person name="Sonnenberg A.S.M."/>
            <person name="Sedaghat-Telgerd N."/>
            <person name="Lavrijssen B."/>
            <person name="Ohm R.A."/>
            <person name="Hendrickx P.M."/>
            <person name="Scholtmeijer K."/>
            <person name="Baars J.J.P."/>
            <person name="van Peer A."/>
        </authorList>
    </citation>
    <scope>NUCLEOTIDE SEQUENCE [LARGE SCALE GENOMIC DNA]</scope>
    <source>
        <strain evidence="4 5">H119_p4</strain>
    </source>
</reference>
<sequence length="190" mass="21657">MDTEFDLDSLTNLEEKFYQDGYQDGYDHGRKHGYHEGKVLGSEKGYEMWEELAFYQGFATTWQTFLLQHGSNTDDRILSNIKRLLDLIQEFPKTNPTTNTDKSSDNELDVEKLFSRIRSRYRVLCSSLGIPPRLRTAAISDQNAHPTTTEDEESVVENAGESSGSSKPKPKVWSIMSQLDSSVTNQDLSY</sequence>
<dbReference type="InterPro" id="IPR019191">
    <property type="entry name" value="Essential_protein_Yae1_N"/>
</dbReference>
<evidence type="ECO:0000313" key="5">
    <source>
        <dbReference type="Proteomes" id="UP000629468"/>
    </source>
</evidence>
<dbReference type="EMBL" id="JABXXO010000001">
    <property type="protein sequence ID" value="KAF7784957.1"/>
    <property type="molecule type" value="Genomic_DNA"/>
</dbReference>
<organism evidence="4 5">
    <name type="scientific">Agaricus bisporus var. burnettii</name>
    <dbReference type="NCBI Taxonomy" id="192524"/>
    <lineage>
        <taxon>Eukaryota</taxon>
        <taxon>Fungi</taxon>
        <taxon>Dikarya</taxon>
        <taxon>Basidiomycota</taxon>
        <taxon>Agaricomycotina</taxon>
        <taxon>Agaricomycetes</taxon>
        <taxon>Agaricomycetidae</taxon>
        <taxon>Agaricales</taxon>
        <taxon>Agaricineae</taxon>
        <taxon>Agaricaceae</taxon>
        <taxon>Agaricus</taxon>
    </lineage>
</organism>
<name>A0A8H7FBV2_AGABI</name>
<evidence type="ECO:0000256" key="1">
    <source>
        <dbReference type="ARBA" id="ARBA00038090"/>
    </source>
</evidence>
<evidence type="ECO:0000259" key="3">
    <source>
        <dbReference type="Pfam" id="PF09811"/>
    </source>
</evidence>